<evidence type="ECO:0000256" key="1">
    <source>
        <dbReference type="SAM" id="MobiDB-lite"/>
    </source>
</evidence>
<accession>A0A8J2QJB4</accession>
<feature type="region of interest" description="Disordered" evidence="1">
    <location>
        <begin position="39"/>
        <end position="61"/>
    </location>
</feature>
<evidence type="ECO:0000313" key="2">
    <source>
        <dbReference type="EMBL" id="CAG9563951.1"/>
    </source>
</evidence>
<organism evidence="2 3">
    <name type="scientific">Danaus chrysippus</name>
    <name type="common">African queen</name>
    <dbReference type="NCBI Taxonomy" id="151541"/>
    <lineage>
        <taxon>Eukaryota</taxon>
        <taxon>Metazoa</taxon>
        <taxon>Ecdysozoa</taxon>
        <taxon>Arthropoda</taxon>
        <taxon>Hexapoda</taxon>
        <taxon>Insecta</taxon>
        <taxon>Pterygota</taxon>
        <taxon>Neoptera</taxon>
        <taxon>Endopterygota</taxon>
        <taxon>Lepidoptera</taxon>
        <taxon>Glossata</taxon>
        <taxon>Ditrysia</taxon>
        <taxon>Papilionoidea</taxon>
        <taxon>Nymphalidae</taxon>
        <taxon>Danainae</taxon>
        <taxon>Danaini</taxon>
        <taxon>Danaina</taxon>
        <taxon>Danaus</taxon>
        <taxon>Anosia</taxon>
    </lineage>
</organism>
<dbReference type="OrthoDB" id="7427897at2759"/>
<dbReference type="Proteomes" id="UP000789524">
    <property type="component" value="Unassembled WGS sequence"/>
</dbReference>
<comment type="caution">
    <text evidence="2">The sequence shown here is derived from an EMBL/GenBank/DDBJ whole genome shotgun (WGS) entry which is preliminary data.</text>
</comment>
<gene>
    <name evidence="2" type="ORF">DCHRY22_LOCUS5015</name>
</gene>
<feature type="compositionally biased region" description="Pro residues" evidence="1">
    <location>
        <begin position="380"/>
        <end position="397"/>
    </location>
</feature>
<name>A0A8J2QJB4_9NEOP</name>
<evidence type="ECO:0000313" key="3">
    <source>
        <dbReference type="Proteomes" id="UP000789524"/>
    </source>
</evidence>
<feature type="region of interest" description="Disordered" evidence="1">
    <location>
        <begin position="380"/>
        <end position="410"/>
    </location>
</feature>
<proteinExistence type="predicted"/>
<sequence length="453" mass="50470">MNVNNPNSNEVQDLGNGCKLRHGRLECGYDQAPYVNLRRPPAVDYHSGNNDNNDNNQNHVTHYNNDLHEKHLINDKNQNESVEGLDENAEDDVKLKLHATTSSNHFTRCLEVKDRIIVILLMINTVEWIGEVQCKPHSRVRKISHIERKKLPLKHVSLSLEKLTPFGKFEFKHVINKRQAEVPEVIEKEVPGGTIDAITEAKEVPVETHSEPEVIITSIIKPIENGNSLSLSLPFYSELVITPAHKINEIIEKPVEEVVLAEPEPKPEVIKSSLVEIVSPKVEIIPKVVEAPPPPEIVEPKVVINAIETPIVPSPPPPVLPPVVTIPIYRTPSFSYVRSVISNEGKTFLYTDIKKIPLSLASHPEPVAVPVPEILPVQPPPPPPLPLPPPPLPPLPPVIKEDPPPKKENPNFFVKGSRLVLYVGSMMLQMLSKFVNGGFNINEIPIPIIPEVQ</sequence>
<dbReference type="AlphaFoldDB" id="A0A8J2QJB4"/>
<reference evidence="2" key="1">
    <citation type="submission" date="2021-09" db="EMBL/GenBank/DDBJ databases">
        <authorList>
            <person name="Martin H S."/>
        </authorList>
    </citation>
    <scope>NUCLEOTIDE SEQUENCE</scope>
</reference>
<feature type="compositionally biased region" description="Basic and acidic residues" evidence="1">
    <location>
        <begin position="399"/>
        <end position="409"/>
    </location>
</feature>
<keyword evidence="3" id="KW-1185">Reference proteome</keyword>
<dbReference type="EMBL" id="CAKASE010000050">
    <property type="protein sequence ID" value="CAG9563951.1"/>
    <property type="molecule type" value="Genomic_DNA"/>
</dbReference>
<protein>
    <submittedName>
        <fullName evidence="2">(African queen) hypothetical protein</fullName>
    </submittedName>
</protein>
<feature type="compositionally biased region" description="Low complexity" evidence="1">
    <location>
        <begin position="46"/>
        <end position="61"/>
    </location>
</feature>